<evidence type="ECO:0000313" key="1">
    <source>
        <dbReference type="EMBL" id="GDY68324.1"/>
    </source>
</evidence>
<sequence length="79" mass="8881">MLRDRWSEPGRKVRNSVACHRTARDWSVKYDGVGCVARFGVASVPVADVVVCRRCQLLRDRPCWHSHLAQSSDASVGTR</sequence>
<gene>
    <name evidence="1" type="ORF">SAV14893_077170</name>
    <name evidence="2" type="ORF">SAV31267_007980</name>
</gene>
<dbReference type="AlphaFoldDB" id="A0A4D4M944"/>
<name>A0A4D4M944_STRAX</name>
<dbReference type="EMBL" id="BJHY01000001">
    <property type="protein sequence ID" value="GDY71313.1"/>
    <property type="molecule type" value="Genomic_DNA"/>
</dbReference>
<organism evidence="1 4">
    <name type="scientific">Streptomyces avermitilis</name>
    <dbReference type="NCBI Taxonomy" id="33903"/>
    <lineage>
        <taxon>Bacteria</taxon>
        <taxon>Bacillati</taxon>
        <taxon>Actinomycetota</taxon>
        <taxon>Actinomycetes</taxon>
        <taxon>Kitasatosporales</taxon>
        <taxon>Streptomycetaceae</taxon>
        <taxon>Streptomyces</taxon>
    </lineage>
</organism>
<dbReference type="Proteomes" id="UP000299211">
    <property type="component" value="Unassembled WGS sequence"/>
</dbReference>
<evidence type="ECO:0000313" key="3">
    <source>
        <dbReference type="Proteomes" id="UP000299211"/>
    </source>
</evidence>
<protein>
    <submittedName>
        <fullName evidence="1">Uncharacterized protein</fullName>
    </submittedName>
</protein>
<dbReference type="Proteomes" id="UP000302139">
    <property type="component" value="Unassembled WGS sequence"/>
</dbReference>
<reference evidence="1 4" key="2">
    <citation type="submission" date="2019-04" db="EMBL/GenBank/DDBJ databases">
        <title>Draft genome sequences of Streptomyces avermitilis NBRC 14893.</title>
        <authorList>
            <person name="Komaki H."/>
            <person name="Tamura T."/>
            <person name="Hosoyama A."/>
        </authorList>
    </citation>
    <scope>NUCLEOTIDE SEQUENCE [LARGE SCALE GENOMIC DNA]</scope>
    <source>
        <strain evidence="1 4">NBRC 14893</strain>
    </source>
</reference>
<comment type="caution">
    <text evidence="1">The sequence shown here is derived from an EMBL/GenBank/DDBJ whole genome shotgun (WGS) entry which is preliminary data.</text>
</comment>
<evidence type="ECO:0000313" key="4">
    <source>
        <dbReference type="Proteomes" id="UP000302139"/>
    </source>
</evidence>
<reference evidence="2 3" key="1">
    <citation type="submission" date="2019-04" db="EMBL/GenBank/DDBJ databases">
        <title>Draft genome sequences of Streptomyces avermitilis ATCC 31267.</title>
        <authorList>
            <person name="Komaki H."/>
            <person name="Tamura T."/>
            <person name="Hosoyama A."/>
        </authorList>
    </citation>
    <scope>NUCLEOTIDE SEQUENCE [LARGE SCALE GENOMIC DNA]</scope>
    <source>
        <strain evidence="2 3">ATCC 31267</strain>
    </source>
</reference>
<dbReference type="EMBL" id="BJHX01000001">
    <property type="protein sequence ID" value="GDY68324.1"/>
    <property type="molecule type" value="Genomic_DNA"/>
</dbReference>
<accession>A0A4D4M944</accession>
<evidence type="ECO:0000313" key="2">
    <source>
        <dbReference type="EMBL" id="GDY71313.1"/>
    </source>
</evidence>
<proteinExistence type="predicted"/>